<feature type="region of interest" description="Disordered" evidence="1">
    <location>
        <begin position="27"/>
        <end position="47"/>
    </location>
</feature>
<evidence type="ECO:0000313" key="3">
    <source>
        <dbReference type="Proteomes" id="UP001057375"/>
    </source>
</evidence>
<dbReference type="Proteomes" id="UP001057375">
    <property type="component" value="Unassembled WGS sequence"/>
</dbReference>
<sequence length="218" mass="25366">MDHDTWADIASPRLDYMEDISISESRAESIKHTSLPERVRSHTIQSDKRPKTYIKHKHKEPRARTIHQMSSMSEKVIKHHNDPTHLASRFKLSASVGELDDIQEEWSDLSSPGHTLPPKSPLAHRYDSPKSCPIHKDRTPVVTSGSSSELKPKISKTKSFIDINKKVLSPEQRKADLKRRLEEREKKRIAYQQWRVQLFKEEAIKLMAKKRQSHLKKK</sequence>
<protein>
    <recommendedName>
        <fullName evidence="4">ALMS motif domain-containing protein</fullName>
    </recommendedName>
</protein>
<evidence type="ECO:0008006" key="4">
    <source>
        <dbReference type="Google" id="ProtNLM"/>
    </source>
</evidence>
<evidence type="ECO:0000256" key="1">
    <source>
        <dbReference type="SAM" id="MobiDB-lite"/>
    </source>
</evidence>
<comment type="caution">
    <text evidence="2">The sequence shown here is derived from an EMBL/GenBank/DDBJ whole genome shotgun (WGS) entry which is preliminary data.</text>
</comment>
<organism evidence="2 3">
    <name type="scientific">Aduncisulcus paluster</name>
    <dbReference type="NCBI Taxonomy" id="2918883"/>
    <lineage>
        <taxon>Eukaryota</taxon>
        <taxon>Metamonada</taxon>
        <taxon>Carpediemonas-like organisms</taxon>
        <taxon>Aduncisulcus</taxon>
    </lineage>
</organism>
<evidence type="ECO:0000313" key="2">
    <source>
        <dbReference type="EMBL" id="GKT22292.1"/>
    </source>
</evidence>
<name>A0ABQ5JYA9_9EUKA</name>
<reference evidence="2" key="1">
    <citation type="submission" date="2022-03" db="EMBL/GenBank/DDBJ databases">
        <title>Draft genome sequence of Aduncisulcus paluster, a free-living microaerophilic Fornicata.</title>
        <authorList>
            <person name="Yuyama I."/>
            <person name="Kume K."/>
            <person name="Tamura T."/>
            <person name="Inagaki Y."/>
            <person name="Hashimoto T."/>
        </authorList>
    </citation>
    <scope>NUCLEOTIDE SEQUENCE</scope>
    <source>
        <strain evidence="2">NY0171</strain>
    </source>
</reference>
<dbReference type="EMBL" id="BQXS01012388">
    <property type="protein sequence ID" value="GKT22292.1"/>
    <property type="molecule type" value="Genomic_DNA"/>
</dbReference>
<keyword evidence="3" id="KW-1185">Reference proteome</keyword>
<gene>
    <name evidence="2" type="ORF">ADUPG1_012096</name>
</gene>
<accession>A0ABQ5JYA9</accession>
<proteinExistence type="predicted"/>
<feature type="compositionally biased region" description="Basic and acidic residues" evidence="1">
    <location>
        <begin position="124"/>
        <end position="139"/>
    </location>
</feature>
<feature type="region of interest" description="Disordered" evidence="1">
    <location>
        <begin position="107"/>
        <end position="150"/>
    </location>
</feature>